<dbReference type="Pfam" id="PF00196">
    <property type="entry name" value="GerE"/>
    <property type="match status" value="1"/>
</dbReference>
<evidence type="ECO:0000256" key="2">
    <source>
        <dbReference type="ARBA" id="ARBA00023125"/>
    </source>
</evidence>
<proteinExistence type="predicted"/>
<dbReference type="PROSITE" id="PS50043">
    <property type="entry name" value="HTH_LUXR_2"/>
    <property type="match status" value="1"/>
</dbReference>
<accession>A0A918TVJ2</accession>
<reference evidence="6" key="1">
    <citation type="journal article" date="2014" name="Int. J. Syst. Evol. Microbiol.">
        <title>Complete genome sequence of Corynebacterium casei LMG S-19264T (=DSM 44701T), isolated from a smear-ripened cheese.</title>
        <authorList>
            <consortium name="US DOE Joint Genome Institute (JGI-PGF)"/>
            <person name="Walter F."/>
            <person name="Albersmeier A."/>
            <person name="Kalinowski J."/>
            <person name="Ruckert C."/>
        </authorList>
    </citation>
    <scope>NUCLEOTIDE SEQUENCE</scope>
    <source>
        <strain evidence="6">JCM 4633</strain>
    </source>
</reference>
<keyword evidence="3" id="KW-0804">Transcription</keyword>
<dbReference type="InterPro" id="IPR000792">
    <property type="entry name" value="Tscrpt_reg_LuxR_C"/>
</dbReference>
<name>A0A918TVJ2_STRCJ</name>
<evidence type="ECO:0000313" key="6">
    <source>
        <dbReference type="EMBL" id="GHC60829.1"/>
    </source>
</evidence>
<dbReference type="PANTHER" id="PTHR44688:SF16">
    <property type="entry name" value="DNA-BINDING TRANSCRIPTIONAL ACTIVATOR DEVR_DOSR"/>
    <property type="match status" value="1"/>
</dbReference>
<dbReference type="PRINTS" id="PR00038">
    <property type="entry name" value="HTHLUXR"/>
</dbReference>
<dbReference type="PANTHER" id="PTHR44688">
    <property type="entry name" value="DNA-BINDING TRANSCRIPTIONAL ACTIVATOR DEVR_DOSR"/>
    <property type="match status" value="1"/>
</dbReference>
<keyword evidence="1" id="KW-0805">Transcription regulation</keyword>
<evidence type="ECO:0000256" key="4">
    <source>
        <dbReference type="SAM" id="MobiDB-lite"/>
    </source>
</evidence>
<dbReference type="EMBL" id="BMVB01000015">
    <property type="protein sequence ID" value="GHC60829.1"/>
    <property type="molecule type" value="Genomic_DNA"/>
</dbReference>
<sequence length="203" mass="21110">MSLATVTAGTDVAVVAVGRYEDVTGAVAALTDRGRRVVLVSSGWTRPRLERALALGVRGCLVAGTDGPRLAAAVRAVAAGNVVISPELFELRREATRPAAAGAGARRAELLRTLSARERTVLALLGQGLSSAEVAERLAITPATVKSHVSHTLAKLGVRTRIEAVLMARDPRAAAPGQDPRPVRHRSPELPPTGPRYGVCGAP</sequence>
<feature type="domain" description="HTH luxR-type" evidence="5">
    <location>
        <begin position="107"/>
        <end position="172"/>
    </location>
</feature>
<dbReference type="Proteomes" id="UP000646244">
    <property type="component" value="Unassembled WGS sequence"/>
</dbReference>
<dbReference type="Gene3D" id="3.40.50.2300">
    <property type="match status" value="1"/>
</dbReference>
<evidence type="ECO:0000256" key="3">
    <source>
        <dbReference type="ARBA" id="ARBA00023163"/>
    </source>
</evidence>
<gene>
    <name evidence="6" type="ORF">GCM10010507_42320</name>
</gene>
<dbReference type="SMART" id="SM00421">
    <property type="entry name" value="HTH_LUXR"/>
    <property type="match status" value="1"/>
</dbReference>
<reference evidence="6" key="2">
    <citation type="submission" date="2020-09" db="EMBL/GenBank/DDBJ databases">
        <authorList>
            <person name="Sun Q."/>
            <person name="Ohkuma M."/>
        </authorList>
    </citation>
    <scope>NUCLEOTIDE SEQUENCE</scope>
    <source>
        <strain evidence="6">JCM 4633</strain>
    </source>
</reference>
<dbReference type="AlphaFoldDB" id="A0A918TVJ2"/>
<dbReference type="GO" id="GO:0006355">
    <property type="term" value="P:regulation of DNA-templated transcription"/>
    <property type="evidence" value="ECO:0007669"/>
    <property type="project" value="InterPro"/>
</dbReference>
<dbReference type="CDD" id="cd06170">
    <property type="entry name" value="LuxR_C_like"/>
    <property type="match status" value="1"/>
</dbReference>
<keyword evidence="2" id="KW-0238">DNA-binding</keyword>
<protein>
    <recommendedName>
        <fullName evidence="5">HTH luxR-type domain-containing protein</fullName>
    </recommendedName>
</protein>
<feature type="region of interest" description="Disordered" evidence="4">
    <location>
        <begin position="172"/>
        <end position="203"/>
    </location>
</feature>
<dbReference type="GO" id="GO:0003677">
    <property type="term" value="F:DNA binding"/>
    <property type="evidence" value="ECO:0007669"/>
    <property type="project" value="UniProtKB-KW"/>
</dbReference>
<evidence type="ECO:0000313" key="7">
    <source>
        <dbReference type="Proteomes" id="UP000646244"/>
    </source>
</evidence>
<dbReference type="InterPro" id="IPR016032">
    <property type="entry name" value="Sig_transdc_resp-reg_C-effctor"/>
</dbReference>
<evidence type="ECO:0000256" key="1">
    <source>
        <dbReference type="ARBA" id="ARBA00023015"/>
    </source>
</evidence>
<organism evidence="6 7">
    <name type="scientific">Streptomyces cinnamoneus</name>
    <name type="common">Streptoverticillium cinnamoneum</name>
    <dbReference type="NCBI Taxonomy" id="53446"/>
    <lineage>
        <taxon>Bacteria</taxon>
        <taxon>Bacillati</taxon>
        <taxon>Actinomycetota</taxon>
        <taxon>Actinomycetes</taxon>
        <taxon>Kitasatosporales</taxon>
        <taxon>Streptomycetaceae</taxon>
        <taxon>Streptomyces</taxon>
        <taxon>Streptomyces cinnamoneus group</taxon>
    </lineage>
</organism>
<dbReference type="PROSITE" id="PS00622">
    <property type="entry name" value="HTH_LUXR_1"/>
    <property type="match status" value="1"/>
</dbReference>
<dbReference type="RefSeq" id="WP_190111423.1">
    <property type="nucleotide sequence ID" value="NZ_BMVB01000015.1"/>
</dbReference>
<dbReference type="SUPFAM" id="SSF46894">
    <property type="entry name" value="C-terminal effector domain of the bipartite response regulators"/>
    <property type="match status" value="1"/>
</dbReference>
<comment type="caution">
    <text evidence="6">The sequence shown here is derived from an EMBL/GenBank/DDBJ whole genome shotgun (WGS) entry which is preliminary data.</text>
</comment>
<evidence type="ECO:0000259" key="5">
    <source>
        <dbReference type="PROSITE" id="PS50043"/>
    </source>
</evidence>